<dbReference type="Proteomes" id="UP000030351">
    <property type="component" value="Unassembled WGS sequence"/>
</dbReference>
<dbReference type="eggNOG" id="ENOG5032QU9">
    <property type="taxonomic scope" value="Bacteria"/>
</dbReference>
<evidence type="ECO:0000313" key="1">
    <source>
        <dbReference type="EMBL" id="KGT86453.1"/>
    </source>
</evidence>
<name>A0A0A3ZL58_9GAMM</name>
<sequence>MVDSDSGTTWRQGQILKHEDAVSLGLLTEEQTGIKVVVISHDCDLQSSSEQKIEFIAGPLIKGAGNFSWAKHPRILHLNLEQVLDVDQSAIELRHDNKFQIDKGNFTCTECDHGYIISSQEKQILKQWLASRYGRPAFPDVFESRLRAFDVKKFRFERELAKIISDHSKYLIGIFFDLGEDRFVDLEESIPYELNIHLVYDLIGGGPEARKETEQAVTLITKLFMTYHGDPAASVLIALMSCNAVPDIEFNLYALRRMDQWRVEYISLQNDEIGDYINPAI</sequence>
<comment type="caution">
    <text evidence="1">The sequence shown here is derived from an EMBL/GenBank/DDBJ whole genome shotgun (WGS) entry which is preliminary data.</text>
</comment>
<protein>
    <submittedName>
        <fullName evidence="1">Uncharacterized protein</fullName>
    </submittedName>
</protein>
<dbReference type="RefSeq" id="WP_034899369.1">
    <property type="nucleotide sequence ID" value="NZ_JRUQ01000097.1"/>
</dbReference>
<dbReference type="OrthoDB" id="583587at2"/>
<organism evidence="1 2">
    <name type="scientific">Erwinia typographi</name>
    <dbReference type="NCBI Taxonomy" id="371042"/>
    <lineage>
        <taxon>Bacteria</taxon>
        <taxon>Pseudomonadati</taxon>
        <taxon>Pseudomonadota</taxon>
        <taxon>Gammaproteobacteria</taxon>
        <taxon>Enterobacterales</taxon>
        <taxon>Erwiniaceae</taxon>
        <taxon>Erwinia</taxon>
    </lineage>
</organism>
<dbReference type="EMBL" id="JRUQ01000097">
    <property type="protein sequence ID" value="KGT86453.1"/>
    <property type="molecule type" value="Genomic_DNA"/>
</dbReference>
<accession>A0A0A3ZL58</accession>
<gene>
    <name evidence="1" type="ORF">NG99_25760</name>
</gene>
<dbReference type="AlphaFoldDB" id="A0A0A3ZL58"/>
<reference evidence="1 2" key="1">
    <citation type="submission" date="2014-10" db="EMBL/GenBank/DDBJ databases">
        <title>Genome sequence of Erwinia typographi M043b.</title>
        <authorList>
            <person name="Chan K.-G."/>
            <person name="Tan W.-S."/>
        </authorList>
    </citation>
    <scope>NUCLEOTIDE SEQUENCE [LARGE SCALE GENOMIC DNA]</scope>
    <source>
        <strain evidence="1 2">M043b</strain>
    </source>
</reference>
<evidence type="ECO:0000313" key="2">
    <source>
        <dbReference type="Proteomes" id="UP000030351"/>
    </source>
</evidence>
<dbReference type="STRING" id="371042.NG99_25760"/>
<proteinExistence type="predicted"/>
<keyword evidence="2" id="KW-1185">Reference proteome</keyword>